<keyword evidence="3 4" id="KW-0175">Coiled coil</keyword>
<evidence type="ECO:0000256" key="5">
    <source>
        <dbReference type="SAM" id="Phobius"/>
    </source>
</evidence>
<feature type="transmembrane region" description="Helical" evidence="5">
    <location>
        <begin position="76"/>
        <end position="98"/>
    </location>
</feature>
<dbReference type="OMA" id="VRCRIYL"/>
<reference evidence="7" key="2">
    <citation type="submission" date="2025-08" db="UniProtKB">
        <authorList>
            <consortium name="Ensembl"/>
        </authorList>
    </citation>
    <scope>IDENTIFICATION</scope>
</reference>
<reference evidence="7" key="1">
    <citation type="submission" date="2021-04" db="EMBL/GenBank/DDBJ databases">
        <authorList>
            <consortium name="Wellcome Sanger Institute Data Sharing"/>
        </authorList>
    </citation>
    <scope>NUCLEOTIDE SEQUENCE [LARGE SCALE GENOMIC DNA]</scope>
</reference>
<dbReference type="GO" id="GO:0016192">
    <property type="term" value="P:vesicle-mediated transport"/>
    <property type="evidence" value="ECO:0007669"/>
    <property type="project" value="InterPro"/>
</dbReference>
<dbReference type="SUPFAM" id="SSF58038">
    <property type="entry name" value="SNARE fusion complex"/>
    <property type="match status" value="1"/>
</dbReference>
<feature type="domain" description="V-SNARE coiled-coil homology" evidence="6">
    <location>
        <begin position="10"/>
        <end position="70"/>
    </location>
</feature>
<dbReference type="FunCoup" id="A0A665V8T8">
    <property type="interactions" value="116"/>
</dbReference>
<dbReference type="InterPro" id="IPR001388">
    <property type="entry name" value="Synaptobrevin-like"/>
</dbReference>
<feature type="coiled-coil region" evidence="4">
    <location>
        <begin position="15"/>
        <end position="66"/>
    </location>
</feature>
<dbReference type="PANTHER" id="PTHR45701">
    <property type="entry name" value="SYNAPTOBREVIN FAMILY MEMBER"/>
    <property type="match status" value="1"/>
</dbReference>
<dbReference type="InParanoid" id="A0A665V8T8"/>
<accession>A0A665V8T8</accession>
<evidence type="ECO:0000256" key="2">
    <source>
        <dbReference type="ARBA" id="ARBA00046280"/>
    </source>
</evidence>
<evidence type="ECO:0000256" key="1">
    <source>
        <dbReference type="ARBA" id="ARBA00008025"/>
    </source>
</evidence>
<comment type="subcellular location">
    <subcellularLocation>
        <location evidence="2">Endomembrane system</location>
        <topology evidence="2">Single-pass type IV membrane protein</topology>
    </subcellularLocation>
</comment>
<keyword evidence="8" id="KW-1185">Reference proteome</keyword>
<dbReference type="Proteomes" id="UP000472264">
    <property type="component" value="Chromosome 9"/>
</dbReference>
<evidence type="ECO:0000256" key="3">
    <source>
        <dbReference type="PROSITE-ProRule" id="PRU00290"/>
    </source>
</evidence>
<dbReference type="GO" id="GO:0012505">
    <property type="term" value="C:endomembrane system"/>
    <property type="evidence" value="ECO:0007669"/>
    <property type="project" value="UniProtKB-SubCell"/>
</dbReference>
<dbReference type="PROSITE" id="PS50892">
    <property type="entry name" value="V_SNARE"/>
    <property type="match status" value="1"/>
</dbReference>
<protein>
    <submittedName>
        <fullName evidence="7">Vesicle-associated membrane protein 5</fullName>
    </submittedName>
</protein>
<name>A0A665V8T8_ECHNA</name>
<dbReference type="InterPro" id="IPR042855">
    <property type="entry name" value="V_SNARE_CC"/>
</dbReference>
<dbReference type="Ensembl" id="ENSENLT00000028898.1">
    <property type="protein sequence ID" value="ENSENLP00000028055.1"/>
    <property type="gene ID" value="ENSENLG00000012537.1"/>
</dbReference>
<dbReference type="PRINTS" id="PR00219">
    <property type="entry name" value="SYNAPTOBREVN"/>
</dbReference>
<proteinExistence type="inferred from homology"/>
<sequence>TMTQEPGRSRLQQTQEEVEEVKDIMLDNMNKTEERSGKLSELEDRAENLLEKSKAFEKTSTQLKQKKRLEGKKMKMVLIGVGVAAMVILVGLIIFAIFG</sequence>
<reference evidence="7" key="3">
    <citation type="submission" date="2025-09" db="UniProtKB">
        <authorList>
            <consortium name="Ensembl"/>
        </authorList>
    </citation>
    <scope>IDENTIFICATION</scope>
</reference>
<evidence type="ECO:0000256" key="4">
    <source>
        <dbReference type="SAM" id="Coils"/>
    </source>
</evidence>
<keyword evidence="5" id="KW-0812">Transmembrane</keyword>
<organism evidence="7 8">
    <name type="scientific">Echeneis naucrates</name>
    <name type="common">Live sharksucker</name>
    <dbReference type="NCBI Taxonomy" id="173247"/>
    <lineage>
        <taxon>Eukaryota</taxon>
        <taxon>Metazoa</taxon>
        <taxon>Chordata</taxon>
        <taxon>Craniata</taxon>
        <taxon>Vertebrata</taxon>
        <taxon>Euteleostomi</taxon>
        <taxon>Actinopterygii</taxon>
        <taxon>Neopterygii</taxon>
        <taxon>Teleostei</taxon>
        <taxon>Neoteleostei</taxon>
        <taxon>Acanthomorphata</taxon>
        <taxon>Carangaria</taxon>
        <taxon>Carangiformes</taxon>
        <taxon>Echeneidae</taxon>
        <taxon>Echeneis</taxon>
    </lineage>
</organism>
<evidence type="ECO:0000313" key="8">
    <source>
        <dbReference type="Proteomes" id="UP000472264"/>
    </source>
</evidence>
<dbReference type="AlphaFoldDB" id="A0A665V8T8"/>
<comment type="similarity">
    <text evidence="1">Belongs to the synaptobrevin family.</text>
</comment>
<dbReference type="Pfam" id="PF00957">
    <property type="entry name" value="Synaptobrevin"/>
    <property type="match status" value="1"/>
</dbReference>
<keyword evidence="5" id="KW-1133">Transmembrane helix</keyword>
<dbReference type="InterPro" id="IPR016444">
    <property type="entry name" value="Synaptobrevin/VAMP"/>
</dbReference>
<dbReference type="GO" id="GO:0016020">
    <property type="term" value="C:membrane"/>
    <property type="evidence" value="ECO:0007669"/>
    <property type="project" value="InterPro"/>
</dbReference>
<evidence type="ECO:0000313" key="7">
    <source>
        <dbReference type="Ensembl" id="ENSENLP00000028055.1"/>
    </source>
</evidence>
<dbReference type="Gene3D" id="1.20.5.110">
    <property type="match status" value="1"/>
</dbReference>
<evidence type="ECO:0000259" key="6">
    <source>
        <dbReference type="PROSITE" id="PS50892"/>
    </source>
</evidence>
<keyword evidence="5" id="KW-0472">Membrane</keyword>